<accession>A0AAV7Y196</accession>
<dbReference type="AlphaFoldDB" id="A0AAV7Y196"/>
<dbReference type="InterPro" id="IPR013087">
    <property type="entry name" value="Znf_C2H2_type"/>
</dbReference>
<protein>
    <recommendedName>
        <fullName evidence="2">C2H2-type domain-containing protein</fullName>
    </recommendedName>
</protein>
<evidence type="ECO:0000313" key="4">
    <source>
        <dbReference type="Proteomes" id="UP001075354"/>
    </source>
</evidence>
<feature type="region of interest" description="Disordered" evidence="1">
    <location>
        <begin position="1"/>
        <end position="20"/>
    </location>
</feature>
<dbReference type="EMBL" id="JAPTSV010000001">
    <property type="protein sequence ID" value="KAJ1531350.1"/>
    <property type="molecule type" value="Genomic_DNA"/>
</dbReference>
<feature type="domain" description="C2H2-type" evidence="2">
    <location>
        <begin position="63"/>
        <end position="83"/>
    </location>
</feature>
<feature type="compositionally biased region" description="Polar residues" evidence="1">
    <location>
        <begin position="8"/>
        <end position="20"/>
    </location>
</feature>
<reference evidence="3" key="1">
    <citation type="submission" date="2022-12" db="EMBL/GenBank/DDBJ databases">
        <title>Chromosome-level genome assembly of the bean flower thrips Megalurothrips usitatus.</title>
        <authorList>
            <person name="Ma L."/>
            <person name="Liu Q."/>
            <person name="Li H."/>
            <person name="Cai W."/>
        </authorList>
    </citation>
    <scope>NUCLEOTIDE SEQUENCE</scope>
    <source>
        <strain evidence="3">Cailab_2022a</strain>
    </source>
</reference>
<gene>
    <name evidence="3" type="ORF">ONE63_000034</name>
</gene>
<name>A0AAV7Y196_9NEOP</name>
<organism evidence="3 4">
    <name type="scientific">Megalurothrips usitatus</name>
    <name type="common">bean blossom thrips</name>
    <dbReference type="NCBI Taxonomy" id="439358"/>
    <lineage>
        <taxon>Eukaryota</taxon>
        <taxon>Metazoa</taxon>
        <taxon>Ecdysozoa</taxon>
        <taxon>Arthropoda</taxon>
        <taxon>Hexapoda</taxon>
        <taxon>Insecta</taxon>
        <taxon>Pterygota</taxon>
        <taxon>Neoptera</taxon>
        <taxon>Paraneoptera</taxon>
        <taxon>Thysanoptera</taxon>
        <taxon>Terebrantia</taxon>
        <taxon>Thripoidea</taxon>
        <taxon>Thripidae</taxon>
        <taxon>Megalurothrips</taxon>
    </lineage>
</organism>
<evidence type="ECO:0000313" key="3">
    <source>
        <dbReference type="EMBL" id="KAJ1531350.1"/>
    </source>
</evidence>
<comment type="caution">
    <text evidence="3">The sequence shown here is derived from an EMBL/GenBank/DDBJ whole genome shotgun (WGS) entry which is preliminary data.</text>
</comment>
<proteinExistence type="predicted"/>
<keyword evidence="4" id="KW-1185">Reference proteome</keyword>
<evidence type="ECO:0000256" key="1">
    <source>
        <dbReference type="SAM" id="MobiDB-lite"/>
    </source>
</evidence>
<evidence type="ECO:0000259" key="2">
    <source>
        <dbReference type="PROSITE" id="PS00028"/>
    </source>
</evidence>
<dbReference type="PROSITE" id="PS00028">
    <property type="entry name" value="ZINC_FINGER_C2H2_1"/>
    <property type="match status" value="1"/>
</dbReference>
<sequence length="330" mass="36503">MKTCRPSAKQTDTSLDLNSSVNETISPSKLVTSTPFKAPVAPRSRARKAGSKKTFVNPVCATCSICGQDYRCLRSYKKHMRKHAIQDAASQFPDVQQILDHCAKEAFAVIERFSSLPAFAESGEKYKELLQGLQPDTVGALPEWNAFLNTVHEEVTKSIGDSKILLPSAMVDILIGNVEQLLCDLQQRSQLLKLLQACVQCDGSAAHCFVADYALALVKHVIKFFSDSLKNSSTSTSVGKDIEFDIEDKEAIHYISGSVVRAFYRKSQLFPRNAGWSRISVVIVQKLLESETVPGPPAIVKGLPKIKASCSLFVDCFLIFLLVQLRYLRK</sequence>
<dbReference type="Proteomes" id="UP001075354">
    <property type="component" value="Chromosome 1"/>
</dbReference>